<dbReference type="SUPFAM" id="SSF47598">
    <property type="entry name" value="Ribbon-helix-helix"/>
    <property type="match status" value="1"/>
</dbReference>
<sequence>MKKEAFEELCAAQDLTPSQVVRQLIRGYLEQHGVTYKTKSTLGSRTRRKTA</sequence>
<dbReference type="HOGENOM" id="CLU_201221_0_0_4"/>
<feature type="domain" description="Ribbon-helix-helix protein RHH" evidence="1">
    <location>
        <begin position="2"/>
        <end position="37"/>
    </location>
</feature>
<reference evidence="2 3" key="1">
    <citation type="submission" date="2011-09" db="EMBL/GenBank/DDBJ databases">
        <authorList>
            <person name="Carlier A."/>
        </authorList>
    </citation>
    <scope>NUCLEOTIDE SEQUENCE [LARGE SCALE GENOMIC DNA]</scope>
    <source>
        <strain evidence="2 3">UZHbot1</strain>
    </source>
</reference>
<protein>
    <submittedName>
        <fullName evidence="2">Proline dehydrogenase</fullName>
    </submittedName>
</protein>
<dbReference type="AlphaFoldDB" id="G4MGB9"/>
<dbReference type="Proteomes" id="UP000003511">
    <property type="component" value="Unassembled WGS sequence"/>
</dbReference>
<dbReference type="BioCyc" id="CBUR1055526:G10QW-360-MONOMER"/>
<organism evidence="2 3">
    <name type="scientific">Candidatus Paraburkholderia kirkii UZHbot1</name>
    <dbReference type="NCBI Taxonomy" id="1055526"/>
    <lineage>
        <taxon>Bacteria</taxon>
        <taxon>Pseudomonadati</taxon>
        <taxon>Pseudomonadota</taxon>
        <taxon>Betaproteobacteria</taxon>
        <taxon>Burkholderiales</taxon>
        <taxon>Burkholderiaceae</taxon>
        <taxon>Paraburkholderia</taxon>
    </lineage>
</organism>
<evidence type="ECO:0000313" key="2">
    <source>
        <dbReference type="EMBL" id="CCD40198.1"/>
    </source>
</evidence>
<gene>
    <name evidence="2" type="ORF">BKIR_c65_0002</name>
</gene>
<accession>G4MGB9</accession>
<name>G4MGB9_9BURK</name>
<dbReference type="EMBL" id="CAFE01000240">
    <property type="protein sequence ID" value="CCD40198.1"/>
    <property type="molecule type" value="Genomic_DNA"/>
</dbReference>
<evidence type="ECO:0000259" key="1">
    <source>
        <dbReference type="Pfam" id="PF19839"/>
    </source>
</evidence>
<dbReference type="Pfam" id="PF19839">
    <property type="entry name" value="RHH_9"/>
    <property type="match status" value="1"/>
</dbReference>
<comment type="caution">
    <text evidence="2">The sequence shown here is derived from an EMBL/GenBank/DDBJ whole genome shotgun (WGS) entry which is preliminary data.</text>
</comment>
<keyword evidence="3" id="KW-1185">Reference proteome</keyword>
<reference evidence="2 3" key="2">
    <citation type="submission" date="2011-10" db="EMBL/GenBank/DDBJ databases">
        <title>Draft genome sequence of Candidatus Burkholderia kirkii.</title>
        <authorList>
            <person name="Carlier A.L."/>
            <person name="Eberl L."/>
        </authorList>
    </citation>
    <scope>NUCLEOTIDE SEQUENCE [LARGE SCALE GENOMIC DNA]</scope>
    <source>
        <strain evidence="2 3">UZHbot1</strain>
    </source>
</reference>
<proteinExistence type="predicted"/>
<evidence type="ECO:0000313" key="3">
    <source>
        <dbReference type="Proteomes" id="UP000003511"/>
    </source>
</evidence>
<dbReference type="InterPro" id="IPR010985">
    <property type="entry name" value="Ribbon_hlx_hlx"/>
</dbReference>
<dbReference type="STRING" id="1055526.BKIR_c65_0002"/>
<dbReference type="InterPro" id="IPR045559">
    <property type="entry name" value="RHH_9"/>
</dbReference>
<dbReference type="GO" id="GO:0006355">
    <property type="term" value="P:regulation of DNA-templated transcription"/>
    <property type="evidence" value="ECO:0007669"/>
    <property type="project" value="InterPro"/>
</dbReference>